<evidence type="ECO:0008006" key="4">
    <source>
        <dbReference type="Google" id="ProtNLM"/>
    </source>
</evidence>
<gene>
    <name evidence="2" type="ORF">DEO72_LG4g840</name>
</gene>
<feature type="region of interest" description="Disordered" evidence="1">
    <location>
        <begin position="237"/>
        <end position="256"/>
    </location>
</feature>
<dbReference type="PANTHER" id="PTHR33144">
    <property type="entry name" value="OS10G0409366 PROTEIN-RELATED"/>
    <property type="match status" value="1"/>
</dbReference>
<dbReference type="EMBL" id="CP039348">
    <property type="protein sequence ID" value="QCD89888.1"/>
    <property type="molecule type" value="Genomic_DNA"/>
</dbReference>
<dbReference type="PANTHER" id="PTHR33144:SF16">
    <property type="entry name" value="OS02G0129000 PROTEIN"/>
    <property type="match status" value="1"/>
</dbReference>
<evidence type="ECO:0000313" key="2">
    <source>
        <dbReference type="EMBL" id="QCD89888.1"/>
    </source>
</evidence>
<accession>A0A4D6LN45</accession>
<dbReference type="Proteomes" id="UP000501690">
    <property type="component" value="Linkage Group LG4"/>
</dbReference>
<dbReference type="AlphaFoldDB" id="A0A4D6LN45"/>
<name>A0A4D6LN45_VIGUN</name>
<proteinExistence type="predicted"/>
<reference evidence="2 3" key="1">
    <citation type="submission" date="2019-04" db="EMBL/GenBank/DDBJ databases">
        <title>An improved genome assembly and genetic linkage map for asparagus bean, Vigna unguiculata ssp. sesquipedialis.</title>
        <authorList>
            <person name="Xia Q."/>
            <person name="Zhang R."/>
            <person name="Dong Y."/>
        </authorList>
    </citation>
    <scope>NUCLEOTIDE SEQUENCE [LARGE SCALE GENOMIC DNA]</scope>
    <source>
        <tissue evidence="2">Leaf</tissue>
    </source>
</reference>
<feature type="compositionally biased region" description="Basic and acidic residues" evidence="1">
    <location>
        <begin position="241"/>
        <end position="256"/>
    </location>
</feature>
<organism evidence="2 3">
    <name type="scientific">Vigna unguiculata</name>
    <name type="common">Cowpea</name>
    <dbReference type="NCBI Taxonomy" id="3917"/>
    <lineage>
        <taxon>Eukaryota</taxon>
        <taxon>Viridiplantae</taxon>
        <taxon>Streptophyta</taxon>
        <taxon>Embryophyta</taxon>
        <taxon>Tracheophyta</taxon>
        <taxon>Spermatophyta</taxon>
        <taxon>Magnoliopsida</taxon>
        <taxon>eudicotyledons</taxon>
        <taxon>Gunneridae</taxon>
        <taxon>Pentapetalae</taxon>
        <taxon>rosids</taxon>
        <taxon>fabids</taxon>
        <taxon>Fabales</taxon>
        <taxon>Fabaceae</taxon>
        <taxon>Papilionoideae</taxon>
        <taxon>50 kb inversion clade</taxon>
        <taxon>NPAAA clade</taxon>
        <taxon>indigoferoid/millettioid clade</taxon>
        <taxon>Phaseoleae</taxon>
        <taxon>Vigna</taxon>
    </lineage>
</organism>
<evidence type="ECO:0000313" key="3">
    <source>
        <dbReference type="Proteomes" id="UP000501690"/>
    </source>
</evidence>
<evidence type="ECO:0000256" key="1">
    <source>
        <dbReference type="SAM" id="MobiDB-lite"/>
    </source>
</evidence>
<keyword evidence="3" id="KW-1185">Reference proteome</keyword>
<protein>
    <recommendedName>
        <fullName evidence="4">Transposase</fullName>
    </recommendedName>
</protein>
<sequence>MVDDNSKFKEGLVIEDVESMTRQGAAPKDTKTKLGSMSIDQFLKENGSIDDEEENIENGRTKKKRTRGPTQFLAIHGRSMQDRPEVVLDADGEPIGPTNKIVTDLSYFLGTIVRNSTFCPLIYTSFKALLKDKDNKAHIWAYVLEKYNISDKGEKDVFTRINDAWRCYKSFIKKKHFSKYSTLKDRLKHRPLFLSEAHFKQLLKYWNTSTIQRTKKEVGKKVTQAEMFITTRQRRERRKRKELDEETHNAIVDDNK</sequence>